<keyword evidence="4 7" id="KW-0808">Transferase</keyword>
<keyword evidence="8" id="KW-1185">Reference proteome</keyword>
<evidence type="ECO:0000313" key="7">
    <source>
        <dbReference type="EMBL" id="PZW32649.1"/>
    </source>
</evidence>
<dbReference type="GO" id="GO:0035999">
    <property type="term" value="P:tetrahydrofolate interconversion"/>
    <property type="evidence" value="ECO:0007669"/>
    <property type="project" value="UniProtKB-UniRule"/>
</dbReference>
<dbReference type="EMBL" id="QKUF01000004">
    <property type="protein sequence ID" value="PZW32649.1"/>
    <property type="molecule type" value="Genomic_DNA"/>
</dbReference>
<evidence type="ECO:0000256" key="5">
    <source>
        <dbReference type="PIRSR" id="PIRSR000412-50"/>
    </source>
</evidence>
<dbReference type="AlphaFoldDB" id="A0A326UAP8"/>
<comment type="catalytic activity">
    <reaction evidence="4">
        <text>(6R)-5,10-methylene-5,6,7,8-tetrahydrofolate + glycine + H2O = (6S)-5,6,7,8-tetrahydrofolate + L-serine</text>
        <dbReference type="Rhea" id="RHEA:15481"/>
        <dbReference type="ChEBI" id="CHEBI:15377"/>
        <dbReference type="ChEBI" id="CHEBI:15636"/>
        <dbReference type="ChEBI" id="CHEBI:33384"/>
        <dbReference type="ChEBI" id="CHEBI:57305"/>
        <dbReference type="ChEBI" id="CHEBI:57453"/>
        <dbReference type="EC" id="2.1.2.1"/>
    </reaction>
</comment>
<organism evidence="7 8">
    <name type="scientific">Thermosporothrix hazakensis</name>
    <dbReference type="NCBI Taxonomy" id="644383"/>
    <lineage>
        <taxon>Bacteria</taxon>
        <taxon>Bacillati</taxon>
        <taxon>Chloroflexota</taxon>
        <taxon>Ktedonobacteria</taxon>
        <taxon>Ktedonobacterales</taxon>
        <taxon>Thermosporotrichaceae</taxon>
        <taxon>Thermosporothrix</taxon>
    </lineage>
</organism>
<keyword evidence="3 4" id="KW-0663">Pyridoxal phosphate</keyword>
<feature type="domain" description="Serine hydroxymethyltransferase-like" evidence="6">
    <location>
        <begin position="17"/>
        <end position="399"/>
    </location>
</feature>
<dbReference type="CDD" id="cd00378">
    <property type="entry name" value="SHMT"/>
    <property type="match status" value="1"/>
</dbReference>
<protein>
    <recommendedName>
        <fullName evidence="4">Probable serine hydroxymethyltransferase</fullName>
        <shortName evidence="4">SHMT</shortName>
        <shortName evidence="4">Serine methylase</shortName>
        <ecNumber evidence="4">2.1.2.1</ecNumber>
    </recommendedName>
</protein>
<comment type="caution">
    <text evidence="7">The sequence shown here is derived from an EMBL/GenBank/DDBJ whole genome shotgun (WGS) entry which is preliminary data.</text>
</comment>
<comment type="similarity">
    <text evidence="2 4">Belongs to the SHMT family.</text>
</comment>
<dbReference type="InterPro" id="IPR039429">
    <property type="entry name" value="SHMT-like_dom"/>
</dbReference>
<feature type="binding site" evidence="4">
    <location>
        <begin position="134"/>
        <end position="136"/>
    </location>
    <ligand>
        <name>(6S)-5,6,7,8-tetrahydrofolate</name>
        <dbReference type="ChEBI" id="CHEBI:57453"/>
    </ligand>
</feature>
<accession>A0A326UAP8</accession>
<evidence type="ECO:0000256" key="4">
    <source>
        <dbReference type="HAMAP-Rule" id="MF_00051"/>
    </source>
</evidence>
<dbReference type="NCBIfam" id="NF000586">
    <property type="entry name" value="PRK00011.1"/>
    <property type="match status" value="1"/>
</dbReference>
<dbReference type="InterPro" id="IPR049943">
    <property type="entry name" value="Ser_HO-MeTrfase-like"/>
</dbReference>
<comment type="subunit">
    <text evidence="4">Homodimer.</text>
</comment>
<sequence length="461" mass="50722">MQNDILSEFASYGHTRLQTEDEQLHHLLTQEYYRQQETLSLIAAASIADPSVLACEGTATNNVTTEGYPGARFHAGCEVIDEIERLAVERAKVAFRAHYANVQPHSGSSANQIVLFSVLKPGDTLLGLDLHAGGHLTHGSKASISGRYFQAIGYSLTPDGFIDYEQVEALAWKHKPRLIICGASAYPRTIDFKRFRAIADSVNAYLLADISHIAGLVAAGEHPSPIDEAHFTTTSTYKQLYGPRGGLILLGKDHTALAPDGKRTIADMIQRAVFPFVQGTPSMHSIAAKARALAHVVTPEFRELARRIVSNARELARELMARGYRVLTGGTENHLVLVDMRANGMSGLVAEKALEECGILLNKNRIFGDTRSAQVTSGIRLGTNSVALRGMGAEEMKECIALFHRVLSALEVQDDRHYTLDPELRKTVQDDVKALCRRFPIPHYPLVPEAMPEQQKRARLL</sequence>
<dbReference type="InterPro" id="IPR015424">
    <property type="entry name" value="PyrdxlP-dep_Trfase"/>
</dbReference>
<dbReference type="EC" id="2.1.2.1" evidence="4"/>
<dbReference type="PANTHER" id="PTHR11680:SF35">
    <property type="entry name" value="SERINE HYDROXYMETHYLTRANSFERASE 1"/>
    <property type="match status" value="1"/>
</dbReference>
<reference evidence="7 8" key="1">
    <citation type="submission" date="2018-06" db="EMBL/GenBank/DDBJ databases">
        <title>Genomic Encyclopedia of Archaeal and Bacterial Type Strains, Phase II (KMG-II): from individual species to whole genera.</title>
        <authorList>
            <person name="Goeker M."/>
        </authorList>
    </citation>
    <scope>NUCLEOTIDE SEQUENCE [LARGE SCALE GENOMIC DNA]</scope>
    <source>
        <strain evidence="7 8">ATCC BAA-1881</strain>
    </source>
</reference>
<keyword evidence="4" id="KW-0554">One-carbon metabolism</keyword>
<dbReference type="PANTHER" id="PTHR11680">
    <property type="entry name" value="SERINE HYDROXYMETHYLTRANSFERASE"/>
    <property type="match status" value="1"/>
</dbReference>
<dbReference type="RefSeq" id="WP_111320884.1">
    <property type="nucleotide sequence ID" value="NZ_BIFX01000002.1"/>
</dbReference>
<dbReference type="HAMAP" id="MF_00051">
    <property type="entry name" value="SHMT"/>
    <property type="match status" value="1"/>
</dbReference>
<dbReference type="SUPFAM" id="SSF53383">
    <property type="entry name" value="PLP-dependent transferases"/>
    <property type="match status" value="1"/>
</dbReference>
<keyword evidence="4" id="KW-0963">Cytoplasm</keyword>
<dbReference type="UniPathway" id="UPA00193"/>
<evidence type="ECO:0000256" key="1">
    <source>
        <dbReference type="ARBA" id="ARBA00001933"/>
    </source>
</evidence>
<comment type="cofactor">
    <cofactor evidence="1 4 5">
        <name>pyridoxal 5'-phosphate</name>
        <dbReference type="ChEBI" id="CHEBI:597326"/>
    </cofactor>
</comment>
<dbReference type="InterPro" id="IPR001085">
    <property type="entry name" value="Ser_HO-MeTrfase"/>
</dbReference>
<feature type="binding site" evidence="4">
    <location>
        <position position="130"/>
    </location>
    <ligand>
        <name>(6S)-5,6,7,8-tetrahydrofolate</name>
        <dbReference type="ChEBI" id="CHEBI:57453"/>
    </ligand>
</feature>
<evidence type="ECO:0000259" key="6">
    <source>
        <dbReference type="Pfam" id="PF00464"/>
    </source>
</evidence>
<dbReference type="InterPro" id="IPR015421">
    <property type="entry name" value="PyrdxlP-dep_Trfase_major"/>
</dbReference>
<dbReference type="Pfam" id="PF00464">
    <property type="entry name" value="SHMT"/>
    <property type="match status" value="1"/>
</dbReference>
<comment type="subcellular location">
    <subcellularLocation>
        <location evidence="4">Cytoplasm</location>
    </subcellularLocation>
</comment>
<proteinExistence type="inferred from homology"/>
<name>A0A326UAP8_THEHA</name>
<comment type="pathway">
    <text evidence="4">One-carbon metabolism; tetrahydrofolate interconversion.</text>
</comment>
<dbReference type="GO" id="GO:0019264">
    <property type="term" value="P:glycine biosynthetic process from serine"/>
    <property type="evidence" value="ECO:0007669"/>
    <property type="project" value="InterPro"/>
</dbReference>
<comment type="function">
    <text evidence="4">Catalyzes the reversible interconversion of serine and glycine with tetrahydrofolate (THF) serving as the one-carbon carrier. This reaction serves as the major source of one-carbon groups required for the biosynthesis of purines, thymidylate, methionine, and other important biomolecules.</text>
</comment>
<dbReference type="GO" id="GO:0030170">
    <property type="term" value="F:pyridoxal phosphate binding"/>
    <property type="evidence" value="ECO:0007669"/>
    <property type="project" value="UniProtKB-UniRule"/>
</dbReference>
<dbReference type="GO" id="GO:0008168">
    <property type="term" value="F:methyltransferase activity"/>
    <property type="evidence" value="ECO:0007669"/>
    <property type="project" value="UniProtKB-KW"/>
</dbReference>
<evidence type="ECO:0000256" key="3">
    <source>
        <dbReference type="ARBA" id="ARBA00022898"/>
    </source>
</evidence>
<dbReference type="GO" id="GO:0005829">
    <property type="term" value="C:cytosol"/>
    <property type="evidence" value="ECO:0007669"/>
    <property type="project" value="TreeGrafter"/>
</dbReference>
<dbReference type="Gene3D" id="3.40.640.10">
    <property type="entry name" value="Type I PLP-dependent aspartate aminotransferase-like (Major domain)"/>
    <property type="match status" value="1"/>
</dbReference>
<dbReference type="GO" id="GO:0032259">
    <property type="term" value="P:methylation"/>
    <property type="evidence" value="ECO:0007669"/>
    <property type="project" value="UniProtKB-KW"/>
</dbReference>
<dbReference type="OrthoDB" id="9803846at2"/>
<dbReference type="Proteomes" id="UP000248806">
    <property type="component" value="Unassembled WGS sequence"/>
</dbReference>
<dbReference type="InterPro" id="IPR015422">
    <property type="entry name" value="PyrdxlP-dep_Trfase_small"/>
</dbReference>
<evidence type="ECO:0000313" key="8">
    <source>
        <dbReference type="Proteomes" id="UP000248806"/>
    </source>
</evidence>
<keyword evidence="7" id="KW-0489">Methyltransferase</keyword>
<dbReference type="GO" id="GO:0004372">
    <property type="term" value="F:glycine hydroxymethyltransferase activity"/>
    <property type="evidence" value="ECO:0007669"/>
    <property type="project" value="UniProtKB-EC"/>
</dbReference>
<dbReference type="PIRSF" id="PIRSF000412">
    <property type="entry name" value="SHMT"/>
    <property type="match status" value="1"/>
</dbReference>
<gene>
    <name evidence="4" type="primary">glyA</name>
    <name evidence="7" type="ORF">EI42_01741</name>
</gene>
<comment type="caution">
    <text evidence="4">Lacks conserved residue(s) required for the propagation of feature annotation.</text>
</comment>
<feature type="modified residue" description="N6-(pyridoxal phosphate)lysine" evidence="4 5">
    <location>
        <position position="238"/>
    </location>
</feature>
<dbReference type="Gene3D" id="3.90.1150.10">
    <property type="entry name" value="Aspartate Aminotransferase, domain 1"/>
    <property type="match status" value="1"/>
</dbReference>
<evidence type="ECO:0000256" key="2">
    <source>
        <dbReference type="ARBA" id="ARBA00006376"/>
    </source>
</evidence>